<accession>A0AA90P7A8</accession>
<dbReference type="Gene3D" id="3.40.630.30">
    <property type="match status" value="1"/>
</dbReference>
<dbReference type="EMBL" id="JAUUTP010000022">
    <property type="protein sequence ID" value="MDP1420334.1"/>
    <property type="molecule type" value="Genomic_DNA"/>
</dbReference>
<dbReference type="Pfam" id="PF00583">
    <property type="entry name" value="Acetyltransf_1"/>
    <property type="match status" value="1"/>
</dbReference>
<dbReference type="Gene3D" id="1.10.1780.10">
    <property type="entry name" value="Clp, N-terminal domain"/>
    <property type="match status" value="1"/>
</dbReference>
<dbReference type="RefSeq" id="WP_305161504.1">
    <property type="nucleotide sequence ID" value="NZ_JAUUTP010000022.1"/>
</dbReference>
<organism evidence="2 3">
    <name type="scientific">Peribacillus simplex</name>
    <dbReference type="NCBI Taxonomy" id="1478"/>
    <lineage>
        <taxon>Bacteria</taxon>
        <taxon>Bacillati</taxon>
        <taxon>Bacillota</taxon>
        <taxon>Bacilli</taxon>
        <taxon>Bacillales</taxon>
        <taxon>Bacillaceae</taxon>
        <taxon>Peribacillus</taxon>
    </lineage>
</organism>
<dbReference type="AlphaFoldDB" id="A0AA90P7A8"/>
<dbReference type="GO" id="GO:0016747">
    <property type="term" value="F:acyltransferase activity, transferring groups other than amino-acyl groups"/>
    <property type="evidence" value="ECO:0007669"/>
    <property type="project" value="InterPro"/>
</dbReference>
<keyword evidence="2" id="KW-0808">Transferase</keyword>
<proteinExistence type="predicted"/>
<dbReference type="Pfam" id="PF02861">
    <property type="entry name" value="Clp_N"/>
    <property type="match status" value="1"/>
</dbReference>
<evidence type="ECO:0000259" key="1">
    <source>
        <dbReference type="PROSITE" id="PS51186"/>
    </source>
</evidence>
<dbReference type="InterPro" id="IPR016181">
    <property type="entry name" value="Acyl_CoA_acyltransferase"/>
</dbReference>
<feature type="domain" description="N-acetyltransferase" evidence="1">
    <location>
        <begin position="171"/>
        <end position="294"/>
    </location>
</feature>
<protein>
    <submittedName>
        <fullName evidence="2">GNAT family N-acetyltransferase</fullName>
        <ecNumber evidence="2">2.3.1.-</ecNumber>
    </submittedName>
</protein>
<comment type="caution">
    <text evidence="2">The sequence shown here is derived from an EMBL/GenBank/DDBJ whole genome shotgun (WGS) entry which is preliminary data.</text>
</comment>
<dbReference type="SUPFAM" id="SSF55729">
    <property type="entry name" value="Acyl-CoA N-acyltransferases (Nat)"/>
    <property type="match status" value="1"/>
</dbReference>
<dbReference type="InterPro" id="IPR000182">
    <property type="entry name" value="GNAT_dom"/>
</dbReference>
<name>A0AA90P7A8_9BACI</name>
<dbReference type="SUPFAM" id="SSF81923">
    <property type="entry name" value="Double Clp-N motif"/>
    <property type="match status" value="1"/>
</dbReference>
<gene>
    <name evidence="2" type="ORF">Q8G35_18585</name>
</gene>
<dbReference type="InterPro" id="IPR036628">
    <property type="entry name" value="Clp_N_dom_sf"/>
</dbReference>
<dbReference type="InterPro" id="IPR004176">
    <property type="entry name" value="Clp_R_N"/>
</dbReference>
<evidence type="ECO:0000313" key="2">
    <source>
        <dbReference type="EMBL" id="MDP1420334.1"/>
    </source>
</evidence>
<keyword evidence="2" id="KW-0012">Acyltransferase</keyword>
<sequence>MAGKEELKLNNSNINFTGRMLRIIRSAENEAAIFSNLKVLQPVHLLIACLNEKTGVLGEISLKCTIDRTSLRAWNKNIDNPSTQNTTNSVFFNVGVTEDVIKVFEVAISYMKKYNQTYINEGHLLKALITTNVIDSFLSDEDRKIILTLGTTSRDMITHLGNYIFPKINSYKIRKVNNNDATNLIPFVEKNFSTEWSQTIREAFLLSEPPIYIALDNKGEIVGFAGFDIYKNKKCYFGPMGVSVSNRVSGIGYSLLHYCLKDMSDVGYEYAIIGGAGPIEFYEKACNAVVIPYV</sequence>
<dbReference type="CDD" id="cd04301">
    <property type="entry name" value="NAT_SF"/>
    <property type="match status" value="1"/>
</dbReference>
<evidence type="ECO:0000313" key="3">
    <source>
        <dbReference type="Proteomes" id="UP001178277"/>
    </source>
</evidence>
<dbReference type="PROSITE" id="PS51186">
    <property type="entry name" value="GNAT"/>
    <property type="match status" value="1"/>
</dbReference>
<reference evidence="2" key="1">
    <citation type="submission" date="2023-07" db="EMBL/GenBank/DDBJ databases">
        <title>Murine gut Bacillus species.</title>
        <authorList>
            <person name="Gutman E."/>
            <person name="Hashuel R."/>
            <person name="Litvak Y."/>
        </authorList>
    </citation>
    <scope>NUCLEOTIDE SEQUENCE</scope>
    <source>
        <strain evidence="2">RU283</strain>
    </source>
</reference>
<dbReference type="Proteomes" id="UP001178277">
    <property type="component" value="Unassembled WGS sequence"/>
</dbReference>
<dbReference type="EC" id="2.3.1.-" evidence="2"/>